<protein>
    <submittedName>
        <fullName evidence="1">Uncharacterized protein</fullName>
    </submittedName>
</protein>
<proteinExistence type="predicted"/>
<name>A0A0G1C2J9_9BACT</name>
<evidence type="ECO:0000313" key="1">
    <source>
        <dbReference type="EMBL" id="KKS79782.1"/>
    </source>
</evidence>
<organism evidence="1 2">
    <name type="scientific">Candidatus Beckwithbacteria bacterium GW2011_GWA2_43_10</name>
    <dbReference type="NCBI Taxonomy" id="1618369"/>
    <lineage>
        <taxon>Bacteria</taxon>
        <taxon>Candidatus Beckwithiibacteriota</taxon>
    </lineage>
</organism>
<reference evidence="1 2" key="1">
    <citation type="journal article" date="2015" name="Nature">
        <title>rRNA introns, odd ribosomes, and small enigmatic genomes across a large radiation of phyla.</title>
        <authorList>
            <person name="Brown C.T."/>
            <person name="Hug L.A."/>
            <person name="Thomas B.C."/>
            <person name="Sharon I."/>
            <person name="Castelle C.J."/>
            <person name="Singh A."/>
            <person name="Wilkins M.J."/>
            <person name="Williams K.H."/>
            <person name="Banfield J.F."/>
        </authorList>
    </citation>
    <scope>NUCLEOTIDE SEQUENCE [LARGE SCALE GENOMIC DNA]</scope>
</reference>
<accession>A0A0G1C2J9</accession>
<dbReference type="EMBL" id="LCEW01000028">
    <property type="protein sequence ID" value="KKS79782.1"/>
    <property type="molecule type" value="Genomic_DNA"/>
</dbReference>
<comment type="caution">
    <text evidence="1">The sequence shown here is derived from an EMBL/GenBank/DDBJ whole genome shotgun (WGS) entry which is preliminary data.</text>
</comment>
<evidence type="ECO:0000313" key="2">
    <source>
        <dbReference type="Proteomes" id="UP000034213"/>
    </source>
</evidence>
<dbReference type="AlphaFoldDB" id="A0A0G1C2J9"/>
<gene>
    <name evidence="1" type="ORF">UV54_C0028G0010</name>
</gene>
<dbReference type="Proteomes" id="UP000034213">
    <property type="component" value="Unassembled WGS sequence"/>
</dbReference>
<sequence length="500" mass="54596">MSANKEVPNRIFLSFLALFPSISPNSDNIGNINGFLLSKVASPDPLEFFLSHPPSHPNFPPLTLSEPGPGHRSPDLLFYFWHQYLDPLTPGSNPEVNAELARLMQLPANHIGRSELALTYLQEMKEKGIPLSTREQIAVFITIGSSVAITPEGQLIHLSNDLTPVPITLDELAAIVQEKVSRTIGQIGVGAWNQTIEALGQLTENSGAIVNGLLTRLYLEEDPFCDGDGESPPNTTPSAPIFLPILETAPAHALPLQPDLATPTPYPTLEPDIIFKETMTALLEKLQSPKEQMLEISMSVDSHRKQIETQIAGAFSFATVTTEPGMLAGELTPMTSIGGGQYSTKNIIAAVMANCIKYSGPESQPCTVSDLYEKNGRFFYLIIQPGPQLAEQWAEATQEYLEENPDSLLPAVSAETNQELTLEEIEASLQNAPLPIIFSNGPGLYEAVETGVENTIKIIVYYIVFKNAWRIFEKTIISSDPLEGLIIAIFDLIAPMPKVP</sequence>